<keyword evidence="1" id="KW-0645">Protease</keyword>
<evidence type="ECO:0000256" key="6">
    <source>
        <dbReference type="ARBA" id="ARBA00022759"/>
    </source>
</evidence>
<dbReference type="InterPro" id="IPR051320">
    <property type="entry name" value="Viral_Replic_Matur_Polypro"/>
</dbReference>
<dbReference type="Proteomes" id="UP000681720">
    <property type="component" value="Unassembled WGS sequence"/>
</dbReference>
<evidence type="ECO:0000256" key="3">
    <source>
        <dbReference type="ARBA" id="ARBA00022695"/>
    </source>
</evidence>
<gene>
    <name evidence="11" type="ORF">GIL414_LOCUS38642</name>
</gene>
<evidence type="ECO:0000256" key="4">
    <source>
        <dbReference type="ARBA" id="ARBA00022722"/>
    </source>
</evidence>
<reference evidence="11" key="1">
    <citation type="submission" date="2021-02" db="EMBL/GenBank/DDBJ databases">
        <authorList>
            <person name="Nowell W R."/>
        </authorList>
    </citation>
    <scope>NUCLEOTIDE SEQUENCE</scope>
</reference>
<keyword evidence="5" id="KW-0064">Aspartyl protease</keyword>
<evidence type="ECO:0000313" key="12">
    <source>
        <dbReference type="Proteomes" id="UP000681720"/>
    </source>
</evidence>
<dbReference type="InterPro" id="IPR041373">
    <property type="entry name" value="RT_RNaseH"/>
</dbReference>
<evidence type="ECO:0000256" key="5">
    <source>
        <dbReference type="ARBA" id="ARBA00022750"/>
    </source>
</evidence>
<dbReference type="GO" id="GO:0006508">
    <property type="term" value="P:proteolysis"/>
    <property type="evidence" value="ECO:0007669"/>
    <property type="project" value="UniProtKB-KW"/>
</dbReference>
<evidence type="ECO:0000256" key="1">
    <source>
        <dbReference type="ARBA" id="ARBA00022670"/>
    </source>
</evidence>
<keyword evidence="7" id="KW-0378">Hydrolase</keyword>
<dbReference type="GO" id="GO:0004519">
    <property type="term" value="F:endonuclease activity"/>
    <property type="evidence" value="ECO:0007669"/>
    <property type="project" value="UniProtKB-KW"/>
</dbReference>
<proteinExistence type="predicted"/>
<feature type="region of interest" description="Disordered" evidence="9">
    <location>
        <begin position="428"/>
        <end position="450"/>
    </location>
</feature>
<dbReference type="EMBL" id="CAJOBJ010102521">
    <property type="protein sequence ID" value="CAF4594427.1"/>
    <property type="molecule type" value="Genomic_DNA"/>
</dbReference>
<dbReference type="Pfam" id="PF17917">
    <property type="entry name" value="RT_RNaseH"/>
    <property type="match status" value="1"/>
</dbReference>
<dbReference type="CDD" id="cd09274">
    <property type="entry name" value="RNase_HI_RT_Ty3"/>
    <property type="match status" value="1"/>
</dbReference>
<evidence type="ECO:0000313" key="11">
    <source>
        <dbReference type="EMBL" id="CAF4594427.1"/>
    </source>
</evidence>
<dbReference type="InterPro" id="IPR043128">
    <property type="entry name" value="Rev_trsase/Diguanyl_cyclase"/>
</dbReference>
<sequence>MQEFLKAGLISESHSPYAAPAILVKKKDGSYRFVVDYKKLNLITIKDSSPLPNMEDTIRKLGQCYNYFSKLDLKSGFYQIPINNADKAKTAFVTPFGLYQFNVLPMGLKNSPPTFQKVMTDTLKSCRKFSLVYLDDIIVFSKSFDEHLYHLERVLLALQTKHLILNPPKCVFATNQIDYLGHTISQRHITPMKEKIEAILQIKEPRSLAQANKFIGALSWYRKFIPHFATIAAPIHAVTNLTKDKRHKFKWNYAQSKAFHDLKRMLITEPLFLHYPVEDVSLMLTTDASGIGIGGVLQQEVNGEVHNLYYHSQLMTPCERKYSAIEKEALAIYKCFARMRTFMLGRNIILRTDHCPLCHIMEKTVRNARVDRITHLIQEFNIDKVIHIKGRENCLPDFLSRYSNENNDDLFEIDYGLESKDNSNTLISSPSKLIPTSSSSRDNKTFCTNS</sequence>
<dbReference type="InterPro" id="IPR000477">
    <property type="entry name" value="RT_dom"/>
</dbReference>
<keyword evidence="6" id="KW-0255">Endonuclease</keyword>
<dbReference type="PANTHER" id="PTHR33064:SF37">
    <property type="entry name" value="RIBONUCLEASE H"/>
    <property type="match status" value="1"/>
</dbReference>
<accession>A0A8S2YZE6</accession>
<dbReference type="CDD" id="cd01647">
    <property type="entry name" value="RT_LTR"/>
    <property type="match status" value="1"/>
</dbReference>
<dbReference type="Gene3D" id="3.10.10.10">
    <property type="entry name" value="HIV Type 1 Reverse Transcriptase, subunit A, domain 1"/>
    <property type="match status" value="1"/>
</dbReference>
<feature type="compositionally biased region" description="Low complexity" evidence="9">
    <location>
        <begin position="428"/>
        <end position="440"/>
    </location>
</feature>
<dbReference type="InterPro" id="IPR043502">
    <property type="entry name" value="DNA/RNA_pol_sf"/>
</dbReference>
<dbReference type="Pfam" id="PF00078">
    <property type="entry name" value="RVT_1"/>
    <property type="match status" value="1"/>
</dbReference>
<evidence type="ECO:0000256" key="8">
    <source>
        <dbReference type="ARBA" id="ARBA00022918"/>
    </source>
</evidence>
<comment type="caution">
    <text evidence="11">The sequence shown here is derived from an EMBL/GenBank/DDBJ whole genome shotgun (WGS) entry which is preliminary data.</text>
</comment>
<dbReference type="PROSITE" id="PS50878">
    <property type="entry name" value="RT_POL"/>
    <property type="match status" value="1"/>
</dbReference>
<keyword evidence="2" id="KW-0808">Transferase</keyword>
<dbReference type="GO" id="GO:0004190">
    <property type="term" value="F:aspartic-type endopeptidase activity"/>
    <property type="evidence" value="ECO:0007669"/>
    <property type="project" value="UniProtKB-KW"/>
</dbReference>
<dbReference type="AlphaFoldDB" id="A0A8S2YZE6"/>
<keyword evidence="3" id="KW-0548">Nucleotidyltransferase</keyword>
<evidence type="ECO:0000256" key="9">
    <source>
        <dbReference type="SAM" id="MobiDB-lite"/>
    </source>
</evidence>
<name>A0A8S2YZE6_9BILA</name>
<dbReference type="FunFam" id="3.30.70.270:FF:000020">
    <property type="entry name" value="Transposon Tf2-6 polyprotein-like Protein"/>
    <property type="match status" value="1"/>
</dbReference>
<dbReference type="SUPFAM" id="SSF56672">
    <property type="entry name" value="DNA/RNA polymerases"/>
    <property type="match status" value="1"/>
</dbReference>
<evidence type="ECO:0000256" key="7">
    <source>
        <dbReference type="ARBA" id="ARBA00022801"/>
    </source>
</evidence>
<keyword evidence="4" id="KW-0540">Nuclease</keyword>
<protein>
    <recommendedName>
        <fullName evidence="10">Reverse transcriptase domain-containing protein</fullName>
    </recommendedName>
</protein>
<dbReference type="Gene3D" id="3.30.70.270">
    <property type="match status" value="2"/>
</dbReference>
<organism evidence="11 12">
    <name type="scientific">Rotaria magnacalcarata</name>
    <dbReference type="NCBI Taxonomy" id="392030"/>
    <lineage>
        <taxon>Eukaryota</taxon>
        <taxon>Metazoa</taxon>
        <taxon>Spiralia</taxon>
        <taxon>Gnathifera</taxon>
        <taxon>Rotifera</taxon>
        <taxon>Eurotatoria</taxon>
        <taxon>Bdelloidea</taxon>
        <taxon>Philodinida</taxon>
        <taxon>Philodinidae</taxon>
        <taxon>Rotaria</taxon>
    </lineage>
</organism>
<evidence type="ECO:0000259" key="10">
    <source>
        <dbReference type="PROSITE" id="PS50878"/>
    </source>
</evidence>
<feature type="domain" description="Reverse transcriptase" evidence="10">
    <location>
        <begin position="5"/>
        <end position="184"/>
    </location>
</feature>
<dbReference type="PANTHER" id="PTHR33064">
    <property type="entry name" value="POL PROTEIN"/>
    <property type="match status" value="1"/>
</dbReference>
<dbReference type="FunFam" id="3.10.10.10:FF:000007">
    <property type="entry name" value="Retrovirus-related Pol polyprotein from transposon 17.6-like Protein"/>
    <property type="match status" value="1"/>
</dbReference>
<keyword evidence="8" id="KW-0695">RNA-directed DNA polymerase</keyword>
<evidence type="ECO:0000256" key="2">
    <source>
        <dbReference type="ARBA" id="ARBA00022679"/>
    </source>
</evidence>
<dbReference type="GO" id="GO:0003964">
    <property type="term" value="F:RNA-directed DNA polymerase activity"/>
    <property type="evidence" value="ECO:0007669"/>
    <property type="project" value="UniProtKB-KW"/>
</dbReference>